<dbReference type="Pfam" id="PF09797">
    <property type="entry name" value="NatB_MDM20"/>
    <property type="match status" value="1"/>
</dbReference>
<sequence>MDLYNAIDSGSYSIAVKKADALLQAGPFPLASALKTVALFRLGQKEQAAQEADRALSQKVDLNVIMPLEMVLPRLGRAQQLADLYLAASQAHPDDEELAEGALLCMVKNSMYQRALQLLLKRFRISKERKDFWRYIQVAILHSQRLQPPGSKLALEVAYRLFQEQALDDTSFSEETLSLYLSFFLLQGTERLQGAMQVLEQPHCKSLANNSLTIQFQLRECWKVLGDNESLLRDCRSRIAQGDRNWAVLSEYIHTMGQVASGSMNHEDVDLIVKAAEQDNWKDRGSFLGVLELFRVSHDCGLEEPCDLIYVVLVRKYLETFIVKPSCFEDIRPYLASIPETDRGSLLAWAHDVPDLSTETNIVRKVNATKLSCYFQTNSDPNKATYLSLLQDYSRTLQHFHVPDTEMHPGDDLALLAVMEASATGPEALSNAAMIAIHGCQKSKRAYRLRLLLIRLLIRLGCFKLAIQYFEAFGLKAVQLDTVSHYMMDRNSSFGGSHAADITNVWDAHIRDFYVHSAYEVPEALGRAFSNGKFSQVSDLCEFNDCLEHSCAKIILQLDMIRSKFVNQDLVDSEYTSARETVKKIIEFVNADRISDQRDLRLISFVCQNQQKVVEHATSCGPLRGNHWINAMLEMIAPVLDLPTQPGPFQFNQLTNPERDLVTFVRSIRAGDNLTDAVHIFLTKILSAISQSLLLFDLLHAAWIGIEGIRHLEFFEDEKNIDVPELLKSCKDLFAQIVRLLNESMDHADIQNEATSFLPQGIPEDFKGSASAMTTARVVSVKDVLRPYQAIQRTLD</sequence>
<name>A0A1M8A2R4_MALS4</name>
<keyword evidence="3" id="KW-1185">Reference proteome</keyword>
<gene>
    <name evidence="2" type="ORF">MSYG_1109</name>
</gene>
<evidence type="ECO:0000256" key="1">
    <source>
        <dbReference type="ARBA" id="ARBA00006298"/>
    </source>
</evidence>
<reference evidence="3" key="1">
    <citation type="journal article" date="2017" name="Nucleic Acids Res.">
        <title>Proteogenomics produces comprehensive and highly accurate protein-coding gene annotation in a complete genome assembly of Malassezia sympodialis.</title>
        <authorList>
            <person name="Zhu Y."/>
            <person name="Engstroem P.G."/>
            <person name="Tellgren-Roth C."/>
            <person name="Baudo C.D."/>
            <person name="Kennell J.C."/>
            <person name="Sun S."/>
            <person name="Billmyre R.B."/>
            <person name="Schroeder M.S."/>
            <person name="Andersson A."/>
            <person name="Holm T."/>
            <person name="Sigurgeirsson B."/>
            <person name="Wu G."/>
            <person name="Sankaranarayanan S.R."/>
            <person name="Siddharthan R."/>
            <person name="Sanyal K."/>
            <person name="Lundeberg J."/>
            <person name="Nystedt B."/>
            <person name="Boekhout T."/>
            <person name="Dawson T.L. Jr."/>
            <person name="Heitman J."/>
            <person name="Scheynius A."/>
            <person name="Lehtioe J."/>
        </authorList>
    </citation>
    <scope>NUCLEOTIDE SEQUENCE [LARGE SCALE GENOMIC DNA]</scope>
    <source>
        <strain evidence="3">ATCC 42132</strain>
    </source>
</reference>
<dbReference type="PANTHER" id="PTHR22767:SF3">
    <property type="entry name" value="N-ALPHA-ACETYLTRANSFERASE 25, NATB AUXILIARY SUBUNIT"/>
    <property type="match status" value="1"/>
</dbReference>
<dbReference type="OMA" id="LPQLAYK"/>
<evidence type="ECO:0000313" key="3">
    <source>
        <dbReference type="Proteomes" id="UP000186303"/>
    </source>
</evidence>
<proteinExistence type="inferred from homology"/>
<dbReference type="EMBL" id="LT671822">
    <property type="protein sequence ID" value="SHO76770.1"/>
    <property type="molecule type" value="Genomic_DNA"/>
</dbReference>
<accession>A0A1M8A2R4</accession>
<dbReference type="GO" id="GO:0031416">
    <property type="term" value="C:NatB complex"/>
    <property type="evidence" value="ECO:0007669"/>
    <property type="project" value="TreeGrafter"/>
</dbReference>
<evidence type="ECO:0000313" key="2">
    <source>
        <dbReference type="EMBL" id="SHO76770.1"/>
    </source>
</evidence>
<dbReference type="PANTHER" id="PTHR22767">
    <property type="entry name" value="N-TERMINAL ACETYLTRANSFERASE-RELATED"/>
    <property type="match status" value="1"/>
</dbReference>
<comment type="similarity">
    <text evidence="1">Belongs to the MDM20/NAA25 family.</text>
</comment>
<dbReference type="OrthoDB" id="1874341at2759"/>
<dbReference type="VEuPathDB" id="FungiDB:MSYG_1109"/>
<dbReference type="STRING" id="1230383.A0A1M8A2R4"/>
<dbReference type="AlphaFoldDB" id="A0A1M8A2R4"/>
<dbReference type="InterPro" id="IPR019183">
    <property type="entry name" value="NAA25_NatB_aux_su"/>
</dbReference>
<dbReference type="Gene3D" id="1.25.40.1040">
    <property type="match status" value="1"/>
</dbReference>
<organism evidence="2 3">
    <name type="scientific">Malassezia sympodialis (strain ATCC 42132)</name>
    <name type="common">Atopic eczema-associated yeast</name>
    <dbReference type="NCBI Taxonomy" id="1230383"/>
    <lineage>
        <taxon>Eukaryota</taxon>
        <taxon>Fungi</taxon>
        <taxon>Dikarya</taxon>
        <taxon>Basidiomycota</taxon>
        <taxon>Ustilaginomycotina</taxon>
        <taxon>Malasseziomycetes</taxon>
        <taxon>Malasseziales</taxon>
        <taxon>Malasseziaceae</taxon>
        <taxon>Malassezia</taxon>
    </lineage>
</organism>
<protein>
    <submittedName>
        <fullName evidence="2">Uncharacterized protein</fullName>
    </submittedName>
</protein>
<dbReference type="Proteomes" id="UP000186303">
    <property type="component" value="Chromosome 2"/>
</dbReference>